<keyword evidence="6 7" id="KW-0472">Membrane</keyword>
<evidence type="ECO:0000256" key="7">
    <source>
        <dbReference type="SAM" id="Phobius"/>
    </source>
</evidence>
<evidence type="ECO:0000256" key="1">
    <source>
        <dbReference type="ARBA" id="ARBA00004141"/>
    </source>
</evidence>
<keyword evidence="2" id="KW-0813">Transport</keyword>
<proteinExistence type="predicted"/>
<gene>
    <name evidence="9" type="ORF">ACFSCS_03195</name>
</gene>
<keyword evidence="10" id="KW-1185">Reference proteome</keyword>
<dbReference type="Gene3D" id="1.20.1740.10">
    <property type="entry name" value="Amino acid/polyamine transporter I"/>
    <property type="match status" value="1"/>
</dbReference>
<feature type="domain" description="Amino acid permease/ SLC12A" evidence="8">
    <location>
        <begin position="25"/>
        <end position="474"/>
    </location>
</feature>
<evidence type="ECO:0000256" key="6">
    <source>
        <dbReference type="ARBA" id="ARBA00023136"/>
    </source>
</evidence>
<evidence type="ECO:0000256" key="3">
    <source>
        <dbReference type="ARBA" id="ARBA00022692"/>
    </source>
</evidence>
<keyword evidence="5 7" id="KW-1133">Transmembrane helix</keyword>
<dbReference type="PANTHER" id="PTHR43341:SF1">
    <property type="entry name" value="GENERAL AMINO-ACID PERMEASE GAP1"/>
    <property type="match status" value="1"/>
</dbReference>
<evidence type="ECO:0000259" key="8">
    <source>
        <dbReference type="Pfam" id="PF00324"/>
    </source>
</evidence>
<evidence type="ECO:0000256" key="4">
    <source>
        <dbReference type="ARBA" id="ARBA00022970"/>
    </source>
</evidence>
<feature type="transmembrane region" description="Helical" evidence="7">
    <location>
        <begin position="135"/>
        <end position="156"/>
    </location>
</feature>
<dbReference type="PANTHER" id="PTHR43341">
    <property type="entry name" value="AMINO ACID PERMEASE"/>
    <property type="match status" value="1"/>
</dbReference>
<dbReference type="Pfam" id="PF00324">
    <property type="entry name" value="AA_permease"/>
    <property type="match status" value="1"/>
</dbReference>
<sequence>MSHPTTATPETGQEHQLRRGLRARHLNMIAIGGAIGTGLFVASGDSIHTAGPGGALLAYGAIGFMVFLLMQSLGEMSTWLPVAGSFEAYGTRFVSPSFGFATGWNYWFNWAITVAAELVAAAIVMKYWLPDVPAWVWSALFLALLFALNAATVKAFGESEFWFASIKVITVIVFLVIGLAMIVGILGGASPGTSNWTTGEAPFVNGLSGMLSIFMVAGFSFQGTELIAVASGEADDPEKTIPRAIKAVFYRILLFYVGAIAVVGTLIAYTDERLLGADVDNVAISPFTLIFDKAGILGAATVMNAVILTSILSAGNSGMYASTRMLYGLAQGGKAPAVFARTTRRGVPLNALLATTAIGGACFLTSLLGDGDAYVWLVNCSGLAGFITWMGVAWCHYRFRKAYLAQGRDLADLPFRARWFPLGPLVALAMCAIVVAGQNYQAFMGQVDVKGLMASYIGLPIFLALWAGHKLVTRAPGVTLETADLSRS</sequence>
<feature type="transmembrane region" description="Helical" evidence="7">
    <location>
        <begin position="418"/>
        <end position="437"/>
    </location>
</feature>
<dbReference type="Proteomes" id="UP001597326">
    <property type="component" value="Unassembled WGS sequence"/>
</dbReference>
<feature type="transmembrane region" description="Helical" evidence="7">
    <location>
        <begin position="209"/>
        <end position="228"/>
    </location>
</feature>
<feature type="transmembrane region" description="Helical" evidence="7">
    <location>
        <begin position="50"/>
        <end position="70"/>
    </location>
</feature>
<comment type="subcellular location">
    <subcellularLocation>
        <location evidence="1">Membrane</location>
        <topology evidence="1">Multi-pass membrane protein</topology>
    </subcellularLocation>
</comment>
<dbReference type="InterPro" id="IPR004841">
    <property type="entry name" value="AA-permease/SLC12A_dom"/>
</dbReference>
<dbReference type="PIRSF" id="PIRSF006060">
    <property type="entry name" value="AA_transporter"/>
    <property type="match status" value="1"/>
</dbReference>
<organism evidence="9 10">
    <name type="scientific">Luteococcus peritonei</name>
    <dbReference type="NCBI Taxonomy" id="88874"/>
    <lineage>
        <taxon>Bacteria</taxon>
        <taxon>Bacillati</taxon>
        <taxon>Actinomycetota</taxon>
        <taxon>Actinomycetes</taxon>
        <taxon>Propionibacteriales</taxon>
        <taxon>Propionibacteriaceae</taxon>
        <taxon>Luteococcus</taxon>
    </lineage>
</organism>
<evidence type="ECO:0000256" key="5">
    <source>
        <dbReference type="ARBA" id="ARBA00022989"/>
    </source>
</evidence>
<feature type="transmembrane region" description="Helical" evidence="7">
    <location>
        <begin position="248"/>
        <end position="269"/>
    </location>
</feature>
<feature type="transmembrane region" description="Helical" evidence="7">
    <location>
        <begin position="26"/>
        <end position="44"/>
    </location>
</feature>
<evidence type="ECO:0000313" key="10">
    <source>
        <dbReference type="Proteomes" id="UP001597326"/>
    </source>
</evidence>
<feature type="transmembrane region" description="Helical" evidence="7">
    <location>
        <begin position="374"/>
        <end position="397"/>
    </location>
</feature>
<dbReference type="EMBL" id="JBHUFZ010000008">
    <property type="protein sequence ID" value="MFD1889192.1"/>
    <property type="molecule type" value="Genomic_DNA"/>
</dbReference>
<dbReference type="RefSeq" id="WP_343872175.1">
    <property type="nucleotide sequence ID" value="NZ_BAAAIX010000007.1"/>
</dbReference>
<dbReference type="InterPro" id="IPR050524">
    <property type="entry name" value="APC_YAT"/>
</dbReference>
<accession>A0ABW4RSA0</accession>
<feature type="transmembrane region" description="Helical" evidence="7">
    <location>
        <begin position="449"/>
        <end position="467"/>
    </location>
</feature>
<keyword evidence="3 7" id="KW-0812">Transmembrane</keyword>
<protein>
    <submittedName>
        <fullName evidence="9">Amino acid permease</fullName>
    </submittedName>
</protein>
<keyword evidence="4" id="KW-0029">Amino-acid transport</keyword>
<feature type="transmembrane region" description="Helical" evidence="7">
    <location>
        <begin position="168"/>
        <end position="189"/>
    </location>
</feature>
<evidence type="ECO:0000313" key="9">
    <source>
        <dbReference type="EMBL" id="MFD1889192.1"/>
    </source>
</evidence>
<name>A0ABW4RSA0_9ACTN</name>
<dbReference type="InterPro" id="IPR004840">
    <property type="entry name" value="Amino_acid_permease_CS"/>
</dbReference>
<evidence type="ECO:0000256" key="2">
    <source>
        <dbReference type="ARBA" id="ARBA00022448"/>
    </source>
</evidence>
<feature type="transmembrane region" description="Helical" evidence="7">
    <location>
        <begin position="107"/>
        <end position="129"/>
    </location>
</feature>
<feature type="transmembrane region" description="Helical" evidence="7">
    <location>
        <begin position="349"/>
        <end position="368"/>
    </location>
</feature>
<dbReference type="PROSITE" id="PS00218">
    <property type="entry name" value="AMINO_ACID_PERMEASE_1"/>
    <property type="match status" value="1"/>
</dbReference>
<reference evidence="10" key="1">
    <citation type="journal article" date="2019" name="Int. J. Syst. Evol. Microbiol.">
        <title>The Global Catalogue of Microorganisms (GCM) 10K type strain sequencing project: providing services to taxonomists for standard genome sequencing and annotation.</title>
        <authorList>
            <consortium name="The Broad Institute Genomics Platform"/>
            <consortium name="The Broad Institute Genome Sequencing Center for Infectious Disease"/>
            <person name="Wu L."/>
            <person name="Ma J."/>
        </authorList>
    </citation>
    <scope>NUCLEOTIDE SEQUENCE [LARGE SCALE GENOMIC DNA]</scope>
    <source>
        <strain evidence="10">CAIM 431</strain>
    </source>
</reference>
<comment type="caution">
    <text evidence="9">The sequence shown here is derived from an EMBL/GenBank/DDBJ whole genome shotgun (WGS) entry which is preliminary data.</text>
</comment>
<feature type="transmembrane region" description="Helical" evidence="7">
    <location>
        <begin position="294"/>
        <end position="315"/>
    </location>
</feature>